<evidence type="ECO:0000313" key="1">
    <source>
        <dbReference type="EMBL" id="KAK5624955.1"/>
    </source>
</evidence>
<gene>
    <name evidence="1" type="ORF">RRF57_000671</name>
</gene>
<keyword evidence="2" id="KW-1185">Reference proteome</keyword>
<accession>A0AAN7U485</accession>
<name>A0AAN7U485_9PEZI</name>
<protein>
    <submittedName>
        <fullName evidence="1">Uncharacterized protein</fullName>
    </submittedName>
</protein>
<sequence length="108" mass="12136">MKIFLQWRDAVLASLVYSPWDYKGTLQSNVDAESYLIDVAVLALKVVALNEANRRQADLKEGSYGTNYDRLLSMTRVYDLEDLFYAAMTMRFDAGVPGGSGRLCRSQA</sequence>
<organism evidence="1 2">
    <name type="scientific">Xylaria bambusicola</name>
    <dbReference type="NCBI Taxonomy" id="326684"/>
    <lineage>
        <taxon>Eukaryota</taxon>
        <taxon>Fungi</taxon>
        <taxon>Dikarya</taxon>
        <taxon>Ascomycota</taxon>
        <taxon>Pezizomycotina</taxon>
        <taxon>Sordariomycetes</taxon>
        <taxon>Xylariomycetidae</taxon>
        <taxon>Xylariales</taxon>
        <taxon>Xylariaceae</taxon>
        <taxon>Xylaria</taxon>
    </lineage>
</organism>
<proteinExistence type="predicted"/>
<dbReference type="AlphaFoldDB" id="A0AAN7U485"/>
<comment type="caution">
    <text evidence="1">The sequence shown here is derived from an EMBL/GenBank/DDBJ whole genome shotgun (WGS) entry which is preliminary data.</text>
</comment>
<dbReference type="EMBL" id="JAWHQM010000002">
    <property type="protein sequence ID" value="KAK5624955.1"/>
    <property type="molecule type" value="Genomic_DNA"/>
</dbReference>
<evidence type="ECO:0000313" key="2">
    <source>
        <dbReference type="Proteomes" id="UP001305414"/>
    </source>
</evidence>
<reference evidence="1 2" key="1">
    <citation type="submission" date="2023-10" db="EMBL/GenBank/DDBJ databases">
        <title>Draft genome sequence of Xylaria bambusicola isolate GMP-LS, the root and basal stem rot pathogen of sugarcane in Indonesia.</title>
        <authorList>
            <person name="Selvaraj P."/>
            <person name="Muralishankar V."/>
            <person name="Muruganantham S."/>
            <person name="Sp S."/>
            <person name="Haryani S."/>
            <person name="Lau K.J.X."/>
            <person name="Naqvi N.I."/>
        </authorList>
    </citation>
    <scope>NUCLEOTIDE SEQUENCE [LARGE SCALE GENOMIC DNA]</scope>
    <source>
        <strain evidence="1">GMP-LS</strain>
    </source>
</reference>
<dbReference type="Proteomes" id="UP001305414">
    <property type="component" value="Unassembled WGS sequence"/>
</dbReference>